<dbReference type="InterPro" id="IPR036890">
    <property type="entry name" value="HATPase_C_sf"/>
</dbReference>
<evidence type="ECO:0000256" key="4">
    <source>
        <dbReference type="ARBA" id="ARBA00022630"/>
    </source>
</evidence>
<evidence type="ECO:0000256" key="6">
    <source>
        <dbReference type="ARBA" id="ARBA00022679"/>
    </source>
</evidence>
<dbReference type="PANTHER" id="PTHR41523">
    <property type="entry name" value="TWO-COMPONENT SYSTEM SENSOR PROTEIN"/>
    <property type="match status" value="1"/>
</dbReference>
<dbReference type="AlphaFoldDB" id="A0A0N1N6N8"/>
<keyword evidence="6" id="KW-0808">Transferase</keyword>
<dbReference type="EC" id="2.7.13.3" evidence="2"/>
<evidence type="ECO:0000256" key="9">
    <source>
        <dbReference type="ARBA" id="ARBA00022777"/>
    </source>
</evidence>
<evidence type="ECO:0000256" key="11">
    <source>
        <dbReference type="ARBA" id="ARBA00023026"/>
    </source>
</evidence>
<evidence type="ECO:0000256" key="2">
    <source>
        <dbReference type="ARBA" id="ARBA00012438"/>
    </source>
</evidence>
<dbReference type="InterPro" id="IPR000700">
    <property type="entry name" value="PAS-assoc_C"/>
</dbReference>
<dbReference type="InterPro" id="IPR035965">
    <property type="entry name" value="PAS-like_dom_sf"/>
</dbReference>
<keyword evidence="10" id="KW-0067">ATP-binding</keyword>
<dbReference type="EMBL" id="JUFX02000090">
    <property type="protein sequence ID" value="KPH87882.1"/>
    <property type="molecule type" value="Genomic_DNA"/>
</dbReference>
<keyword evidence="9" id="KW-0418">Kinase</keyword>
<dbReference type="Pfam" id="PF08448">
    <property type="entry name" value="PAS_4"/>
    <property type="match status" value="1"/>
</dbReference>
<dbReference type="InterPro" id="IPR011102">
    <property type="entry name" value="Sig_transdc_His_kinase_HWE"/>
</dbReference>
<keyword evidence="5" id="KW-0288">FMN</keyword>
<dbReference type="PANTHER" id="PTHR41523:SF8">
    <property type="entry name" value="ETHYLENE RESPONSE SENSOR PROTEIN"/>
    <property type="match status" value="1"/>
</dbReference>
<sequence length="349" mass="38164">MEAAARIYTSIVFPNILSRADPHLFDLQKTMLDATLDCIKVLSVDGRLLTMNRAGCLALNVPQDSEFGMPWLSLLPEDVHQLGKTALQKAAEGHSARFHGRSESPDGLMYWDNLLTPLVDASGRVLSILCVSRDVTAKTKLEKELEESINREKLLSNEMQHRIKNLFSVAAGLISIAEKEAITRNTQDTATQILREKLGALSRASDAVFSGIDSGACDMGRSDLETLVRSVLRPYGDQCLIGGGQASIPRKIMTTFALFLHELATNSVKYGALSTDGGDVTIRWKTDGNMLDLTWTETGGPKISTSPERRGFGSAMVDRIVQSAGGRINRMWRVEGLVANLHLPIPAQD</sequence>
<dbReference type="OrthoDB" id="5287260at2"/>
<dbReference type="CDD" id="cd00130">
    <property type="entry name" value="PAS"/>
    <property type="match status" value="1"/>
</dbReference>
<comment type="caution">
    <text evidence="13">The sequence shown here is derived from an EMBL/GenBank/DDBJ whole genome shotgun (WGS) entry which is preliminary data.</text>
</comment>
<dbReference type="GO" id="GO:0005524">
    <property type="term" value="F:ATP binding"/>
    <property type="evidence" value="ECO:0007669"/>
    <property type="project" value="UniProtKB-KW"/>
</dbReference>
<comment type="catalytic activity">
    <reaction evidence="1">
        <text>ATP + protein L-histidine = ADP + protein N-phospho-L-histidine.</text>
        <dbReference type="EC" id="2.7.13.3"/>
    </reaction>
</comment>
<keyword evidence="7" id="KW-0677">Repeat</keyword>
<keyword evidence="11" id="KW-0843">Virulence</keyword>
<accession>A0A0N1N6N8</accession>
<evidence type="ECO:0000313" key="13">
    <source>
        <dbReference type="EMBL" id="KPH87882.1"/>
    </source>
</evidence>
<dbReference type="Gene3D" id="3.30.565.10">
    <property type="entry name" value="Histidine kinase-like ATPase, C-terminal domain"/>
    <property type="match status" value="1"/>
</dbReference>
<dbReference type="InterPro" id="IPR013656">
    <property type="entry name" value="PAS_4"/>
</dbReference>
<evidence type="ECO:0000256" key="8">
    <source>
        <dbReference type="ARBA" id="ARBA00022741"/>
    </source>
</evidence>
<evidence type="ECO:0000256" key="7">
    <source>
        <dbReference type="ARBA" id="ARBA00022737"/>
    </source>
</evidence>
<dbReference type="SUPFAM" id="SSF55785">
    <property type="entry name" value="PYP-like sensor domain (PAS domain)"/>
    <property type="match status" value="1"/>
</dbReference>
<evidence type="ECO:0000256" key="3">
    <source>
        <dbReference type="ARBA" id="ARBA00022553"/>
    </source>
</evidence>
<evidence type="ECO:0000259" key="12">
    <source>
        <dbReference type="PROSITE" id="PS50113"/>
    </source>
</evidence>
<organism evidence="13 14">
    <name type="scientific">Komagataeibacter intermedius AF2</name>
    <dbReference type="NCBI Taxonomy" id="1458464"/>
    <lineage>
        <taxon>Bacteria</taxon>
        <taxon>Pseudomonadati</taxon>
        <taxon>Pseudomonadota</taxon>
        <taxon>Alphaproteobacteria</taxon>
        <taxon>Acetobacterales</taxon>
        <taxon>Acetobacteraceae</taxon>
        <taxon>Komagataeibacter</taxon>
    </lineage>
</organism>
<keyword evidence="3" id="KW-0597">Phosphoprotein</keyword>
<evidence type="ECO:0000313" key="14">
    <source>
        <dbReference type="Proteomes" id="UP000031553"/>
    </source>
</evidence>
<keyword evidence="4" id="KW-0285">Flavoprotein</keyword>
<proteinExistence type="predicted"/>
<dbReference type="GO" id="GO:0004673">
    <property type="term" value="F:protein histidine kinase activity"/>
    <property type="evidence" value="ECO:0007669"/>
    <property type="project" value="UniProtKB-EC"/>
</dbReference>
<evidence type="ECO:0000256" key="5">
    <source>
        <dbReference type="ARBA" id="ARBA00022643"/>
    </source>
</evidence>
<dbReference type="Gene3D" id="3.30.450.20">
    <property type="entry name" value="PAS domain"/>
    <property type="match status" value="1"/>
</dbReference>
<protein>
    <recommendedName>
        <fullName evidence="2">histidine kinase</fullName>
        <ecNumber evidence="2">2.7.13.3</ecNumber>
    </recommendedName>
</protein>
<dbReference type="Pfam" id="PF07536">
    <property type="entry name" value="HWE_HK"/>
    <property type="match status" value="1"/>
</dbReference>
<evidence type="ECO:0000256" key="1">
    <source>
        <dbReference type="ARBA" id="ARBA00000085"/>
    </source>
</evidence>
<dbReference type="RefSeq" id="WP_039734784.1">
    <property type="nucleotide sequence ID" value="NZ_JUFX02000090.1"/>
</dbReference>
<dbReference type="Proteomes" id="UP000031553">
    <property type="component" value="Unassembled WGS sequence"/>
</dbReference>
<dbReference type="SMART" id="SM00911">
    <property type="entry name" value="HWE_HK"/>
    <property type="match status" value="1"/>
</dbReference>
<keyword evidence="8" id="KW-0547">Nucleotide-binding</keyword>
<evidence type="ECO:0000256" key="10">
    <source>
        <dbReference type="ARBA" id="ARBA00022840"/>
    </source>
</evidence>
<reference evidence="13 14" key="1">
    <citation type="submission" date="2015-07" db="EMBL/GenBank/DDBJ databases">
        <title>Draft Genome Sequence of Komagataeibacter intermedius Strain AF2, Isolated from Kombucha Tea.</title>
        <authorList>
            <person name="Santos R.A."/>
            <person name="Berretta A.A."/>
            <person name="Barud H.S."/>
            <person name="Ribeiro S.J."/>
            <person name="Gonzalez-Garcia L.N."/>
            <person name="Zucchi T.D."/>
            <person name="Goldman G.H."/>
            <person name="Riano-Pachon D.M."/>
        </authorList>
    </citation>
    <scope>NUCLEOTIDE SEQUENCE [LARGE SCALE GENOMIC DNA]</scope>
    <source>
        <strain evidence="13 14">AF2</strain>
    </source>
</reference>
<dbReference type="PROSITE" id="PS50113">
    <property type="entry name" value="PAC"/>
    <property type="match status" value="1"/>
</dbReference>
<name>A0A0N1N6N8_9PROT</name>
<gene>
    <name evidence="13" type="ORF">GLUCOINTEAF2_0201964</name>
</gene>
<feature type="domain" description="PAC" evidence="12">
    <location>
        <begin position="96"/>
        <end position="147"/>
    </location>
</feature>
<dbReference type="SUPFAM" id="SSF55874">
    <property type="entry name" value="ATPase domain of HSP90 chaperone/DNA topoisomerase II/histidine kinase"/>
    <property type="match status" value="1"/>
</dbReference>
<dbReference type="InterPro" id="IPR000014">
    <property type="entry name" value="PAS"/>
</dbReference>